<dbReference type="HOGENOM" id="CLU_075333_1_0_5"/>
<accession>G2I199</accession>
<evidence type="ECO:0000313" key="5">
    <source>
        <dbReference type="EMBL" id="BAK84707.1"/>
    </source>
</evidence>
<gene>
    <name evidence="5" type="ordered locus">GLX_22950</name>
</gene>
<dbReference type="STRING" id="634177.GLX_22950"/>
<protein>
    <submittedName>
        <fullName evidence="5">Flavin reductase domain protein FMN-binding</fullName>
    </submittedName>
</protein>
<comment type="cofactor">
    <cofactor evidence="1">
        <name>FMN</name>
        <dbReference type="ChEBI" id="CHEBI:58210"/>
    </cofactor>
</comment>
<organism evidence="5 6">
    <name type="scientific">Komagataeibacter medellinensis (strain NBRC 3288 / BCRC 11682 / LMG 1693 / Kondo 51)</name>
    <name type="common">Gluconacetobacter medellinensis</name>
    <dbReference type="NCBI Taxonomy" id="634177"/>
    <lineage>
        <taxon>Bacteria</taxon>
        <taxon>Pseudomonadati</taxon>
        <taxon>Pseudomonadota</taxon>
        <taxon>Alphaproteobacteria</taxon>
        <taxon>Acetobacterales</taxon>
        <taxon>Acetobacteraceae</taxon>
        <taxon>Komagataeibacter</taxon>
    </lineage>
</organism>
<dbReference type="EMBL" id="AP012159">
    <property type="protein sequence ID" value="BAK84707.1"/>
    <property type="molecule type" value="Genomic_DNA"/>
</dbReference>
<evidence type="ECO:0000256" key="1">
    <source>
        <dbReference type="ARBA" id="ARBA00001917"/>
    </source>
</evidence>
<dbReference type="Pfam" id="PF01613">
    <property type="entry name" value="Flavin_Reduct"/>
    <property type="match status" value="1"/>
</dbReference>
<keyword evidence="2" id="KW-0285">Flavoprotein</keyword>
<comment type="similarity">
    <text evidence="3">Belongs to the flavoredoxin family.</text>
</comment>
<dbReference type="PANTHER" id="PTHR43567:SF1">
    <property type="entry name" value="FLAVOREDOXIN"/>
    <property type="match status" value="1"/>
</dbReference>
<sequence length="211" mass="23400">MDLYFREYRIMKTTRIPHRSMYYGTPVALVCTQNSDGSENLTPMSSSWSLRDFVVLGLGCASQAMENLRHRPRLTVNLPSADMWESIERIAVFTGKNPVPDHKATHFSYCRDKFEAAGLTRLTSTEGGPSRVAECPIQIEAVVNTVTDVSDNPEGFSVIIAKAVAMHAAVGILDETSGQIDPVKWDPLIFSYKTYHGVGSELGRMARVIRS</sequence>
<dbReference type="InterPro" id="IPR012349">
    <property type="entry name" value="Split_barrel_FMN-bd"/>
</dbReference>
<dbReference type="GO" id="GO:0010181">
    <property type="term" value="F:FMN binding"/>
    <property type="evidence" value="ECO:0007669"/>
    <property type="project" value="InterPro"/>
</dbReference>
<dbReference type="eggNOG" id="COG1853">
    <property type="taxonomic scope" value="Bacteria"/>
</dbReference>
<dbReference type="Proteomes" id="UP000009044">
    <property type="component" value="Chromosome"/>
</dbReference>
<proteinExistence type="inferred from homology"/>
<dbReference type="PANTHER" id="PTHR43567">
    <property type="entry name" value="FLAVOREDOXIN-RELATED-RELATED"/>
    <property type="match status" value="1"/>
</dbReference>
<evidence type="ECO:0000256" key="3">
    <source>
        <dbReference type="ARBA" id="ARBA00038054"/>
    </source>
</evidence>
<dbReference type="InterPro" id="IPR002563">
    <property type="entry name" value="Flavin_Rdtase-like_dom"/>
</dbReference>
<name>G2I199_KOMMN</name>
<evidence type="ECO:0000313" key="6">
    <source>
        <dbReference type="Proteomes" id="UP000009044"/>
    </source>
</evidence>
<dbReference type="InterPro" id="IPR052174">
    <property type="entry name" value="Flavoredoxin"/>
</dbReference>
<dbReference type="Gene3D" id="2.30.110.10">
    <property type="entry name" value="Electron Transport, Fmn-binding Protein, Chain A"/>
    <property type="match status" value="1"/>
</dbReference>
<dbReference type="GO" id="GO:0016646">
    <property type="term" value="F:oxidoreductase activity, acting on the CH-NH group of donors, NAD or NADP as acceptor"/>
    <property type="evidence" value="ECO:0007669"/>
    <property type="project" value="UniProtKB-ARBA"/>
</dbReference>
<evidence type="ECO:0000259" key="4">
    <source>
        <dbReference type="Pfam" id="PF01613"/>
    </source>
</evidence>
<evidence type="ECO:0000256" key="2">
    <source>
        <dbReference type="ARBA" id="ARBA00022630"/>
    </source>
</evidence>
<dbReference type="AlphaFoldDB" id="G2I199"/>
<dbReference type="SUPFAM" id="SSF50475">
    <property type="entry name" value="FMN-binding split barrel"/>
    <property type="match status" value="1"/>
</dbReference>
<dbReference type="KEGG" id="gxy:GLX_22950"/>
<reference evidence="6" key="1">
    <citation type="journal article" date="2011" name="J. Bacteriol.">
        <title>Complete genome sequence of NBRC 3288, a unique cellulose-nonproducing strain of Gluconacetobacter xylinus isolated from vinegar.</title>
        <authorList>
            <person name="Ogino H."/>
            <person name="Azuma Y."/>
            <person name="Hosoyama A."/>
            <person name="Nakazawa H."/>
            <person name="Matsutani M."/>
            <person name="Hasegawa A."/>
            <person name="Otsuyama K."/>
            <person name="Matsushita K."/>
            <person name="Fujita N."/>
            <person name="Shirai M."/>
        </authorList>
    </citation>
    <scope>NUCLEOTIDE SEQUENCE [LARGE SCALE GENOMIC DNA]</scope>
    <source>
        <strain evidence="6">NBRC 3288 / BCRC 11682 / LMG 1693</strain>
    </source>
</reference>
<feature type="domain" description="Flavin reductase like" evidence="4">
    <location>
        <begin position="23"/>
        <end position="196"/>
    </location>
</feature>